<accession>A0A0J6WVM4</accession>
<dbReference type="GO" id="GO:0005737">
    <property type="term" value="C:cytoplasm"/>
    <property type="evidence" value="ECO:0007669"/>
    <property type="project" value="UniProtKB-SubCell"/>
</dbReference>
<dbReference type="InterPro" id="IPR018319">
    <property type="entry name" value="SelA-like"/>
</dbReference>
<dbReference type="Pfam" id="PF03841">
    <property type="entry name" value="SelA"/>
    <property type="match status" value="1"/>
</dbReference>
<comment type="function">
    <text evidence="8">Converts seryl-tRNA(Sec) to selenocysteinyl-tRNA(Sec) required for selenoprotein biosynthesis.</text>
</comment>
<dbReference type="EMBL" id="LEKT01000019">
    <property type="protein sequence ID" value="KMO86614.1"/>
    <property type="molecule type" value="Genomic_DNA"/>
</dbReference>
<dbReference type="SUPFAM" id="SSF53383">
    <property type="entry name" value="PLP-dependent transferases"/>
    <property type="match status" value="1"/>
</dbReference>
<dbReference type="RefSeq" id="WP_048514184.1">
    <property type="nucleotide sequence ID" value="NZ_FUXD01000011.1"/>
</dbReference>
<dbReference type="Gene3D" id="3.40.640.10">
    <property type="entry name" value="Type I PLP-dependent aspartate aminotransferase-like (Major domain)"/>
    <property type="match status" value="1"/>
</dbReference>
<dbReference type="UniPathway" id="UPA00906">
    <property type="reaction ID" value="UER00896"/>
</dbReference>
<keyword evidence="12" id="KW-1185">Reference proteome</keyword>
<dbReference type="InParanoid" id="A0A0J6WVM4"/>
<evidence type="ECO:0000313" key="12">
    <source>
        <dbReference type="Proteomes" id="UP000036503"/>
    </source>
</evidence>
<comment type="cofactor">
    <cofactor evidence="1 8 9">
        <name>pyridoxal 5'-phosphate</name>
        <dbReference type="ChEBI" id="CHEBI:597326"/>
    </cofactor>
</comment>
<comment type="similarity">
    <text evidence="7 8">Belongs to the SelA family.</text>
</comment>
<dbReference type="NCBIfam" id="TIGR00474">
    <property type="entry name" value="selA"/>
    <property type="match status" value="1"/>
</dbReference>
<dbReference type="OrthoDB" id="9787096at2"/>
<evidence type="ECO:0000256" key="1">
    <source>
        <dbReference type="ARBA" id="ARBA00001933"/>
    </source>
</evidence>
<feature type="modified residue" description="N6-(pyridoxal phosphate)lysine" evidence="8 9">
    <location>
        <position position="296"/>
    </location>
</feature>
<dbReference type="Proteomes" id="UP000036503">
    <property type="component" value="Unassembled WGS sequence"/>
</dbReference>
<proteinExistence type="inferred from homology"/>
<dbReference type="STRING" id="39029.BSR42_08375"/>
<keyword evidence="6 8" id="KW-0711">Selenium</keyword>
<gene>
    <name evidence="8" type="primary">selA</name>
    <name evidence="11" type="ORF">AB840_07350</name>
</gene>
<dbReference type="GO" id="GO:0001717">
    <property type="term" value="P:conversion of seryl-tRNAsec to selenocys-tRNAsec"/>
    <property type="evidence" value="ECO:0007669"/>
    <property type="project" value="UniProtKB-UniRule"/>
</dbReference>
<evidence type="ECO:0000256" key="8">
    <source>
        <dbReference type="HAMAP-Rule" id="MF_00423"/>
    </source>
</evidence>
<organism evidence="11 12">
    <name type="scientific">Megasphaera cerevisiae DSM 20462</name>
    <dbReference type="NCBI Taxonomy" id="1122219"/>
    <lineage>
        <taxon>Bacteria</taxon>
        <taxon>Bacillati</taxon>
        <taxon>Bacillota</taxon>
        <taxon>Negativicutes</taxon>
        <taxon>Veillonellales</taxon>
        <taxon>Veillonellaceae</taxon>
        <taxon>Megasphaera</taxon>
    </lineage>
</organism>
<dbReference type="AlphaFoldDB" id="A0A0J6WVM4"/>
<sequence length="465" mass="51312">MNAEQRQLLTSLPKVDLLLKRPALQQWEKEFSRYLIKQSVQDVLEQVRRDIVSGQCHIPPDTAYLEAAVIDHFKSSRRFHLRQVINATGTILHTNLGRAVLSAPIGSHIADIAGHYSNLEYDLAQGMRGSRYNHLQSLVGQLTGAEDVLIVNNNAAAVLLTLTTLCKGREVVISRGELVEIGGHFRIPDVIELSGSVIREVGTTNKTHLEDYRRAVCEQTGAIMKVHTSNYRMIGFIESVRADDIASLAHGYGLPLINDLGSGLLVDMCRFGLPYEPTVREALQQGGDIVLFSGDKLLGGPQAGIIAGKKQYIEQMKKNPLLRALRVDKMIMAALEATLKLYLDENMAVKNIPVLQMLAQTSCECMAKAKALQQLLQEGCPDLQAAVETCQDMVGGGAYPEYTLPGYALVLSRENITADALERKLRRAEVPVISRIQKDKVCLSVRTVAEQEIPLLSRMIVQALL</sequence>
<dbReference type="GO" id="GO:0001514">
    <property type="term" value="P:selenocysteine incorporation"/>
    <property type="evidence" value="ECO:0007669"/>
    <property type="project" value="UniProtKB-UniRule"/>
</dbReference>
<dbReference type="InterPro" id="IPR015421">
    <property type="entry name" value="PyrdxlP-dep_Trfase_major"/>
</dbReference>
<comment type="catalytic activity">
    <reaction evidence="8">
        <text>L-seryl-tRNA(Sec) + selenophosphate + H(+) = L-selenocysteinyl-tRNA(Sec) + phosphate</text>
        <dbReference type="Rhea" id="RHEA:22728"/>
        <dbReference type="Rhea" id="RHEA-COMP:9742"/>
        <dbReference type="Rhea" id="RHEA-COMP:9743"/>
        <dbReference type="ChEBI" id="CHEBI:15378"/>
        <dbReference type="ChEBI" id="CHEBI:16144"/>
        <dbReference type="ChEBI" id="CHEBI:43474"/>
        <dbReference type="ChEBI" id="CHEBI:78533"/>
        <dbReference type="ChEBI" id="CHEBI:78573"/>
        <dbReference type="EC" id="2.9.1.1"/>
    </reaction>
</comment>
<dbReference type="InterPro" id="IPR015424">
    <property type="entry name" value="PyrdxlP-dep_Trfase"/>
</dbReference>
<name>A0A0J6WVM4_9FIRM</name>
<dbReference type="HAMAP" id="MF_00423">
    <property type="entry name" value="SelA"/>
    <property type="match status" value="1"/>
</dbReference>
<dbReference type="PATRIC" id="fig|1122219.3.peg.994"/>
<dbReference type="PANTHER" id="PTHR32328">
    <property type="entry name" value="L-SERYL-TRNA(SEC) SELENIUM TRANSFERASE"/>
    <property type="match status" value="1"/>
</dbReference>
<feature type="domain" description="L-seryl-tRNA selenium transferase N-terminal" evidence="10">
    <location>
        <begin position="11"/>
        <end position="48"/>
    </location>
</feature>
<dbReference type="InterPro" id="IPR004534">
    <property type="entry name" value="SelA_trans"/>
</dbReference>
<comment type="pathway">
    <text evidence="8">Aminoacyl-tRNA biosynthesis; selenocysteinyl-tRNA(Sec) biosynthesis; selenocysteinyl-tRNA(Sec) from L-seryl-tRNA(Sec) (bacterial route): step 1/1.</text>
</comment>
<evidence type="ECO:0000256" key="9">
    <source>
        <dbReference type="PIRSR" id="PIRSR618319-50"/>
    </source>
</evidence>
<evidence type="ECO:0000256" key="4">
    <source>
        <dbReference type="ARBA" id="ARBA00022898"/>
    </source>
</evidence>
<protein>
    <recommendedName>
        <fullName evidence="8">L-seryl-tRNA(Sec) selenium transferase</fullName>
        <ecNumber evidence="8">2.9.1.1</ecNumber>
    </recommendedName>
    <alternativeName>
        <fullName evidence="8">Selenocysteine synthase</fullName>
        <shortName evidence="8">Sec synthase</shortName>
    </alternativeName>
    <alternativeName>
        <fullName evidence="8">Selenocysteinyl-tRNA(Sec) synthase</fullName>
    </alternativeName>
</protein>
<dbReference type="InterPro" id="IPR025862">
    <property type="entry name" value="SelA_trans_N_dom"/>
</dbReference>
<evidence type="ECO:0000256" key="2">
    <source>
        <dbReference type="ARBA" id="ARBA00022490"/>
    </source>
</evidence>
<dbReference type="GO" id="GO:0004125">
    <property type="term" value="F:L-seryl-tRNA(Sec) selenium transferase activity"/>
    <property type="evidence" value="ECO:0007669"/>
    <property type="project" value="UniProtKB-UniRule"/>
</dbReference>
<keyword evidence="5 8" id="KW-0648">Protein biosynthesis</keyword>
<evidence type="ECO:0000256" key="7">
    <source>
        <dbReference type="ARBA" id="ARBA00044507"/>
    </source>
</evidence>
<dbReference type="PANTHER" id="PTHR32328:SF0">
    <property type="entry name" value="L-SERYL-TRNA(SEC) SELENIUM TRANSFERASE"/>
    <property type="match status" value="1"/>
</dbReference>
<evidence type="ECO:0000256" key="3">
    <source>
        <dbReference type="ARBA" id="ARBA00022679"/>
    </source>
</evidence>
<evidence type="ECO:0000256" key="6">
    <source>
        <dbReference type="ARBA" id="ARBA00023266"/>
    </source>
</evidence>
<keyword evidence="4 8" id="KW-0663">Pyridoxal phosphate</keyword>
<comment type="caution">
    <text evidence="11">The sequence shown here is derived from an EMBL/GenBank/DDBJ whole genome shotgun (WGS) entry which is preliminary data.</text>
</comment>
<reference evidence="11 12" key="1">
    <citation type="submission" date="2015-06" db="EMBL/GenBank/DDBJ databases">
        <title>Draft genome sequence of beer spoilage bacterium Megasphaera cerevisiae type strain 20462.</title>
        <authorList>
            <person name="Kutumbaka K."/>
            <person name="Pasmowitz J."/>
            <person name="Mategko J."/>
            <person name="Reyes D."/>
            <person name="Friedrich A."/>
            <person name="Han S."/>
            <person name="Martens-Habbena W."/>
            <person name="Neal-McKinney J."/>
            <person name="Janagama H.K."/>
            <person name="Nadala C."/>
            <person name="Samadpour M."/>
        </authorList>
    </citation>
    <scope>NUCLEOTIDE SEQUENCE [LARGE SCALE GENOMIC DNA]</scope>
    <source>
        <strain evidence="11 12">DSM 20462</strain>
    </source>
</reference>
<keyword evidence="3 8" id="KW-0808">Transferase</keyword>
<dbReference type="Pfam" id="PF12390">
    <property type="entry name" value="Se-cys_synth_N"/>
    <property type="match status" value="1"/>
</dbReference>
<dbReference type="EC" id="2.9.1.1" evidence="8"/>
<evidence type="ECO:0000259" key="10">
    <source>
        <dbReference type="Pfam" id="PF12390"/>
    </source>
</evidence>
<comment type="subcellular location">
    <subcellularLocation>
        <location evidence="8">Cytoplasm</location>
    </subcellularLocation>
</comment>
<evidence type="ECO:0000313" key="11">
    <source>
        <dbReference type="EMBL" id="KMO86614.1"/>
    </source>
</evidence>
<dbReference type="Gene3D" id="3.90.1150.180">
    <property type="match status" value="1"/>
</dbReference>
<keyword evidence="2 8" id="KW-0963">Cytoplasm</keyword>
<evidence type="ECO:0000256" key="5">
    <source>
        <dbReference type="ARBA" id="ARBA00022917"/>
    </source>
</evidence>